<name>A0A401TWE8_CHIPU</name>
<dbReference type="Gene3D" id="3.20.20.30">
    <property type="entry name" value="Luciferase-like domain"/>
    <property type="match status" value="1"/>
</dbReference>
<dbReference type="SUPFAM" id="SSF51679">
    <property type="entry name" value="Bacterial luciferase-like"/>
    <property type="match status" value="1"/>
</dbReference>
<evidence type="ECO:0000256" key="1">
    <source>
        <dbReference type="ARBA" id="ARBA00022630"/>
    </source>
</evidence>
<dbReference type="GO" id="GO:0008726">
    <property type="term" value="F:alkanesulfonate monooxygenase activity"/>
    <property type="evidence" value="ECO:0007669"/>
    <property type="project" value="TreeGrafter"/>
</dbReference>
<proteinExistence type="predicted"/>
<keyword evidence="2" id="KW-0288">FMN</keyword>
<dbReference type="Pfam" id="PF00296">
    <property type="entry name" value="Bac_luciferase"/>
    <property type="match status" value="1"/>
</dbReference>
<dbReference type="AlphaFoldDB" id="A0A401TWE8"/>
<gene>
    <name evidence="6" type="ORF">chiPu_0031210</name>
</gene>
<feature type="non-terminal residue" evidence="6">
    <location>
        <position position="1"/>
    </location>
</feature>
<keyword evidence="3" id="KW-0560">Oxidoreductase</keyword>
<dbReference type="Proteomes" id="UP000287033">
    <property type="component" value="Unassembled WGS sequence"/>
</dbReference>
<protein>
    <recommendedName>
        <fullName evidence="5">Luciferase-like domain-containing protein</fullName>
    </recommendedName>
</protein>
<dbReference type="InterPro" id="IPR050172">
    <property type="entry name" value="SsuD_RutA_monooxygenase"/>
</dbReference>
<keyword evidence="4" id="KW-0503">Monooxygenase</keyword>
<reference evidence="6 7" key="1">
    <citation type="journal article" date="2018" name="Nat. Ecol. Evol.">
        <title>Shark genomes provide insights into elasmobranch evolution and the origin of vertebrates.</title>
        <authorList>
            <person name="Hara Y"/>
            <person name="Yamaguchi K"/>
            <person name="Onimaru K"/>
            <person name="Kadota M"/>
            <person name="Koyanagi M"/>
            <person name="Keeley SD"/>
            <person name="Tatsumi K"/>
            <person name="Tanaka K"/>
            <person name="Motone F"/>
            <person name="Kageyama Y"/>
            <person name="Nozu R"/>
            <person name="Adachi N"/>
            <person name="Nishimura O"/>
            <person name="Nakagawa R"/>
            <person name="Tanegashima C"/>
            <person name="Kiyatake I"/>
            <person name="Matsumoto R"/>
            <person name="Murakumo K"/>
            <person name="Nishida K"/>
            <person name="Terakita A"/>
            <person name="Kuratani S"/>
            <person name="Sato K"/>
            <person name="Hyodo S Kuraku.S."/>
        </authorList>
    </citation>
    <scope>NUCLEOTIDE SEQUENCE [LARGE SCALE GENOMIC DNA]</scope>
</reference>
<evidence type="ECO:0000256" key="2">
    <source>
        <dbReference type="ARBA" id="ARBA00022643"/>
    </source>
</evidence>
<dbReference type="PANTHER" id="PTHR42847">
    <property type="entry name" value="ALKANESULFONATE MONOOXYGENASE"/>
    <property type="match status" value="1"/>
</dbReference>
<evidence type="ECO:0000259" key="5">
    <source>
        <dbReference type="Pfam" id="PF00296"/>
    </source>
</evidence>
<dbReference type="GO" id="GO:0046306">
    <property type="term" value="P:alkanesulfonate catabolic process"/>
    <property type="evidence" value="ECO:0007669"/>
    <property type="project" value="TreeGrafter"/>
</dbReference>
<dbReference type="InterPro" id="IPR036661">
    <property type="entry name" value="Luciferase-like_sf"/>
</dbReference>
<organism evidence="6 7">
    <name type="scientific">Chiloscyllium punctatum</name>
    <name type="common">Brownbanded bambooshark</name>
    <name type="synonym">Hemiscyllium punctatum</name>
    <dbReference type="NCBI Taxonomy" id="137246"/>
    <lineage>
        <taxon>Eukaryota</taxon>
        <taxon>Metazoa</taxon>
        <taxon>Chordata</taxon>
        <taxon>Craniata</taxon>
        <taxon>Vertebrata</taxon>
        <taxon>Chondrichthyes</taxon>
        <taxon>Elasmobranchii</taxon>
        <taxon>Galeomorphii</taxon>
        <taxon>Galeoidea</taxon>
        <taxon>Orectolobiformes</taxon>
        <taxon>Hemiscylliidae</taxon>
        <taxon>Chiloscyllium</taxon>
    </lineage>
</organism>
<dbReference type="EMBL" id="BEZZ01203876">
    <property type="protein sequence ID" value="GCC46964.1"/>
    <property type="molecule type" value="Genomic_DNA"/>
</dbReference>
<keyword evidence="7" id="KW-1185">Reference proteome</keyword>
<dbReference type="PANTHER" id="PTHR42847:SF4">
    <property type="entry name" value="ALKANESULFONATE MONOOXYGENASE-RELATED"/>
    <property type="match status" value="1"/>
</dbReference>
<evidence type="ECO:0000256" key="3">
    <source>
        <dbReference type="ARBA" id="ARBA00023002"/>
    </source>
</evidence>
<feature type="domain" description="Luciferase-like" evidence="5">
    <location>
        <begin position="11"/>
        <end position="152"/>
    </location>
</feature>
<accession>A0A401TWE8</accession>
<evidence type="ECO:0000313" key="7">
    <source>
        <dbReference type="Proteomes" id="UP000287033"/>
    </source>
</evidence>
<evidence type="ECO:0000256" key="4">
    <source>
        <dbReference type="ARBA" id="ARBA00023033"/>
    </source>
</evidence>
<comment type="caution">
    <text evidence="6">The sequence shown here is derived from an EMBL/GenBank/DDBJ whole genome shotgun (WGS) entry which is preliminary data.</text>
</comment>
<dbReference type="STRING" id="137246.A0A401TWE8"/>
<dbReference type="InterPro" id="IPR011251">
    <property type="entry name" value="Luciferase-like_dom"/>
</dbReference>
<keyword evidence="1" id="KW-0285">Flavoprotein</keyword>
<sequence length="194" mass="20980">QDYALRPSSLYRSRPVIYVGGESEPARALVADHGDVWFINGQPLDDVAGLIADVASRSRAGAPLRFGLSAFVVARETQAEAQAAYERLLALSKKDAPIKAIQKQNTDPKVVMMQTMQKSARVGSNGGTAAGLVGSYEEVATRIKAFHAAGIELFMLQFQPFEAEMERFAREVIPRVREWAPVATAGAPAHAVAR</sequence>
<evidence type="ECO:0000313" key="6">
    <source>
        <dbReference type="EMBL" id="GCC46964.1"/>
    </source>
</evidence>
<dbReference type="OrthoDB" id="2558704at2759"/>